<dbReference type="AlphaFoldDB" id="A0A7J0EUE4"/>
<proteinExistence type="predicted"/>
<organism evidence="1 2">
    <name type="scientific">Actinidia rufa</name>
    <dbReference type="NCBI Taxonomy" id="165716"/>
    <lineage>
        <taxon>Eukaryota</taxon>
        <taxon>Viridiplantae</taxon>
        <taxon>Streptophyta</taxon>
        <taxon>Embryophyta</taxon>
        <taxon>Tracheophyta</taxon>
        <taxon>Spermatophyta</taxon>
        <taxon>Magnoliopsida</taxon>
        <taxon>eudicotyledons</taxon>
        <taxon>Gunneridae</taxon>
        <taxon>Pentapetalae</taxon>
        <taxon>asterids</taxon>
        <taxon>Ericales</taxon>
        <taxon>Actinidiaceae</taxon>
        <taxon>Actinidia</taxon>
    </lineage>
</organism>
<reference evidence="1 2" key="1">
    <citation type="submission" date="2019-07" db="EMBL/GenBank/DDBJ databases">
        <title>De Novo Assembly of kiwifruit Actinidia rufa.</title>
        <authorList>
            <person name="Sugita-Konishi S."/>
            <person name="Sato K."/>
            <person name="Mori E."/>
            <person name="Abe Y."/>
            <person name="Kisaki G."/>
            <person name="Hamano K."/>
            <person name="Suezawa K."/>
            <person name="Otani M."/>
            <person name="Fukuda T."/>
            <person name="Manabe T."/>
            <person name="Gomi K."/>
            <person name="Tabuchi M."/>
            <person name="Akimitsu K."/>
            <person name="Kataoka I."/>
        </authorList>
    </citation>
    <scope>NUCLEOTIDE SEQUENCE [LARGE SCALE GENOMIC DNA]</scope>
    <source>
        <strain evidence="2">cv. Fuchu</strain>
    </source>
</reference>
<gene>
    <name evidence="1" type="ORF">Acr_07g0001890</name>
</gene>
<dbReference type="EMBL" id="BJWL01000007">
    <property type="protein sequence ID" value="GFY89992.1"/>
    <property type="molecule type" value="Genomic_DNA"/>
</dbReference>
<evidence type="ECO:0000313" key="2">
    <source>
        <dbReference type="Proteomes" id="UP000585474"/>
    </source>
</evidence>
<keyword evidence="2" id="KW-1185">Reference proteome</keyword>
<comment type="caution">
    <text evidence="1">The sequence shown here is derived from an EMBL/GenBank/DDBJ whole genome shotgun (WGS) entry which is preliminary data.</text>
</comment>
<sequence length="95" mass="10586">MKNPNFSTPVYPASRKAFRRGQPHRRLSLSLPDFPAFDLPFRKLKDCRRPDPTALNEIASPTALCGAVRAQNSRSWWPSEVGDGGGVNGHIWGRV</sequence>
<name>A0A7J0EUE4_9ERIC</name>
<dbReference type="Proteomes" id="UP000585474">
    <property type="component" value="Unassembled WGS sequence"/>
</dbReference>
<accession>A0A7J0EUE4</accession>
<evidence type="ECO:0000313" key="1">
    <source>
        <dbReference type="EMBL" id="GFY89992.1"/>
    </source>
</evidence>
<protein>
    <submittedName>
        <fullName evidence="1">Uncharacterized protein</fullName>
    </submittedName>
</protein>